<feature type="region of interest" description="Disordered" evidence="1">
    <location>
        <begin position="1"/>
        <end position="25"/>
    </location>
</feature>
<dbReference type="Ensembl" id="ENSFCTT00005030370.1">
    <property type="protein sequence ID" value="ENSFCTP00005019909.1"/>
    <property type="gene ID" value="ENSFCTG00005010845.1"/>
</dbReference>
<feature type="region of interest" description="Disordered" evidence="1">
    <location>
        <begin position="77"/>
        <end position="96"/>
    </location>
</feature>
<organism evidence="2 3">
    <name type="scientific">Felis catus</name>
    <name type="common">Cat</name>
    <name type="synonym">Felis silvestris catus</name>
    <dbReference type="NCBI Taxonomy" id="9685"/>
    <lineage>
        <taxon>Eukaryota</taxon>
        <taxon>Metazoa</taxon>
        <taxon>Chordata</taxon>
        <taxon>Craniata</taxon>
        <taxon>Vertebrata</taxon>
        <taxon>Euteleostomi</taxon>
        <taxon>Mammalia</taxon>
        <taxon>Eutheria</taxon>
        <taxon>Laurasiatheria</taxon>
        <taxon>Carnivora</taxon>
        <taxon>Feliformia</taxon>
        <taxon>Felidae</taxon>
        <taxon>Felinae</taxon>
        <taxon>Felis</taxon>
    </lineage>
</organism>
<accession>A0ABI7XDU5</accession>
<name>A0ABI7XDU5_FELCA</name>
<sequence>VSSVAAAHARRESGERGDCKDRPRSVRGAAWGGGCRAQFEIPSQFPHPCPLSSILVPAELGERILGKEKWWALGEGGRKERAGGRKERAGGRGSNWRPPRGRLKLLRWGKLTKTKPKPNKKHLCYQSSESCWSVHQAFSLSPCLCFTCVQRKTTRKKISWQISTRKTKKWSSPCRMERKTALWEGAKATNLQEIIDGDRLADLLLIFDGPYPIGRSMMGWVEMEMIWKCSWRR</sequence>
<evidence type="ECO:0000313" key="2">
    <source>
        <dbReference type="Ensembl" id="ENSFCTP00005019895.1"/>
    </source>
</evidence>
<dbReference type="GeneTree" id="ENSGT00950000185704"/>
<proteinExistence type="predicted"/>
<evidence type="ECO:0000313" key="3">
    <source>
        <dbReference type="Proteomes" id="UP000823872"/>
    </source>
</evidence>
<gene>
    <name evidence="2" type="primary">EIF4E1B</name>
</gene>
<evidence type="ECO:0000256" key="1">
    <source>
        <dbReference type="SAM" id="MobiDB-lite"/>
    </source>
</evidence>
<protein>
    <submittedName>
        <fullName evidence="2">Uncharacterized protein</fullName>
    </submittedName>
</protein>
<dbReference type="Proteomes" id="UP000823872">
    <property type="component" value="Chromosome X"/>
</dbReference>
<dbReference type="Ensembl" id="ENSFCTT00005030351.1">
    <property type="protein sequence ID" value="ENSFCTP00005019895.1"/>
    <property type="gene ID" value="ENSFCTG00005010845.1"/>
</dbReference>
<keyword evidence="3" id="KW-1185">Reference proteome</keyword>
<reference evidence="2" key="4">
    <citation type="submission" date="2025-05" db="UniProtKB">
        <authorList>
            <consortium name="Ensembl"/>
        </authorList>
    </citation>
    <scope>IDENTIFICATION</scope>
    <source>
        <strain evidence="2">breed Abyssinian</strain>
    </source>
</reference>
<reference evidence="2" key="2">
    <citation type="submission" date="2011-09" db="EMBL/GenBank/DDBJ databases">
        <title>Sequence assembly of the Felis catus genome version 6.2.</title>
        <authorList>
            <person name="Hillier L.W."/>
            <person name="Warren W."/>
            <person name="Obrien S."/>
            <person name="Wilson R.K."/>
        </authorList>
    </citation>
    <scope>NUCLEOTIDE SEQUENCE [LARGE SCALE GENOMIC DNA]</scope>
    <source>
        <strain evidence="2">Abyssinian</strain>
    </source>
</reference>
<feature type="compositionally biased region" description="Basic and acidic residues" evidence="1">
    <location>
        <begin position="9"/>
        <end position="24"/>
    </location>
</feature>
<feature type="compositionally biased region" description="Basic and acidic residues" evidence="1">
    <location>
        <begin position="77"/>
        <end position="90"/>
    </location>
</feature>
<reference evidence="2" key="1">
    <citation type="journal article" date="2007" name="Genome Res.">
        <title>Initial sequence and comparative analysis of the cat genome.</title>
        <authorList>
            <person name="Pontius J.U."/>
            <person name="Mullikin J.C."/>
            <person name="Smith D.R."/>
            <person name="Lindblad-Toh K."/>
            <person name="Gnerre S."/>
            <person name="Clamp M."/>
            <person name="Chang J."/>
            <person name="Stephens R."/>
            <person name="Neelam B."/>
            <person name="Volfovsky N."/>
            <person name="Schaffer A.A."/>
            <person name="Agarwala R."/>
            <person name="Narfstrom K."/>
            <person name="Murphy W.J."/>
            <person name="Giger U."/>
            <person name="Roca A.L."/>
            <person name="Antunes A."/>
            <person name="Menotti-Raymond M."/>
            <person name="Yuhki N."/>
            <person name="Pecon-Slattery J."/>
            <person name="Johnson W.E."/>
            <person name="Bourque G."/>
            <person name="Tesler G."/>
            <person name="O'Brien S.J."/>
        </authorList>
    </citation>
    <scope>NUCLEOTIDE SEQUENCE [LARGE SCALE GENOMIC DNA]</scope>
    <source>
        <strain evidence="2">Abyssinian</strain>
    </source>
</reference>
<reference evidence="3" key="3">
    <citation type="submission" date="2021-02" db="EMBL/GenBank/DDBJ databases">
        <title>Safari Cat Assemblies.</title>
        <authorList>
            <person name="Bredemeyer K.R."/>
            <person name="Murphy W.J."/>
        </authorList>
    </citation>
    <scope>NUCLEOTIDE SEQUENCE [LARGE SCALE GENOMIC DNA]</scope>
</reference>